<dbReference type="PANTHER" id="PTHR32071">
    <property type="entry name" value="TRANSCRIPTIONAL REGULATORY PROTEIN"/>
    <property type="match status" value="1"/>
</dbReference>
<dbReference type="Pfam" id="PF00072">
    <property type="entry name" value="Response_reg"/>
    <property type="match status" value="1"/>
</dbReference>
<dbReference type="InterPro" id="IPR011006">
    <property type="entry name" value="CheY-like_superfamily"/>
</dbReference>
<dbReference type="SMART" id="SM00448">
    <property type="entry name" value="REC"/>
    <property type="match status" value="1"/>
</dbReference>
<keyword evidence="6" id="KW-0597">Phosphoprotein</keyword>
<dbReference type="InterPro" id="IPR025943">
    <property type="entry name" value="Sigma_54_int_dom_ATP-bd_2"/>
</dbReference>
<feature type="region of interest" description="Disordered" evidence="7">
    <location>
        <begin position="383"/>
        <end position="412"/>
    </location>
</feature>
<dbReference type="Pfam" id="PF00158">
    <property type="entry name" value="Sigma54_activat"/>
    <property type="match status" value="1"/>
</dbReference>
<dbReference type="CDD" id="cd00156">
    <property type="entry name" value="REC"/>
    <property type="match status" value="1"/>
</dbReference>
<dbReference type="InterPro" id="IPR025662">
    <property type="entry name" value="Sigma_54_int_dom_ATP-bd_1"/>
</dbReference>
<dbReference type="SUPFAM" id="SSF52172">
    <property type="entry name" value="CheY-like"/>
    <property type="match status" value="1"/>
</dbReference>
<evidence type="ECO:0000313" key="11">
    <source>
        <dbReference type="Proteomes" id="UP001374803"/>
    </source>
</evidence>
<dbReference type="CDD" id="cd00009">
    <property type="entry name" value="AAA"/>
    <property type="match status" value="1"/>
</dbReference>
<dbReference type="InterPro" id="IPR058031">
    <property type="entry name" value="AAA_lid_NorR"/>
</dbReference>
<gene>
    <name evidence="10" type="ORF">LVJ94_44195</name>
</gene>
<feature type="modified residue" description="4-aspartylphosphate" evidence="6">
    <location>
        <position position="52"/>
    </location>
</feature>
<keyword evidence="11" id="KW-1185">Reference proteome</keyword>
<accession>A0ABZ2L3U6</accession>
<dbReference type="InterPro" id="IPR027417">
    <property type="entry name" value="P-loop_NTPase"/>
</dbReference>
<dbReference type="Pfam" id="PF25601">
    <property type="entry name" value="AAA_lid_14"/>
    <property type="match status" value="1"/>
</dbReference>
<dbReference type="RefSeq" id="WP_394833531.1">
    <property type="nucleotide sequence ID" value="NZ_CP089929.1"/>
</dbReference>
<dbReference type="InterPro" id="IPR002078">
    <property type="entry name" value="Sigma_54_int"/>
</dbReference>
<dbReference type="PROSITE" id="PS00676">
    <property type="entry name" value="SIGMA54_INTERACT_2"/>
    <property type="match status" value="1"/>
</dbReference>
<keyword evidence="1" id="KW-0547">Nucleotide-binding</keyword>
<proteinExistence type="predicted"/>
<evidence type="ECO:0000256" key="4">
    <source>
        <dbReference type="ARBA" id="ARBA00023125"/>
    </source>
</evidence>
<dbReference type="Proteomes" id="UP001374803">
    <property type="component" value="Chromosome"/>
</dbReference>
<dbReference type="PROSITE" id="PS00675">
    <property type="entry name" value="SIGMA54_INTERACT_1"/>
    <property type="match status" value="1"/>
</dbReference>
<evidence type="ECO:0000256" key="1">
    <source>
        <dbReference type="ARBA" id="ARBA00022741"/>
    </source>
</evidence>
<evidence type="ECO:0000256" key="7">
    <source>
        <dbReference type="SAM" id="MobiDB-lite"/>
    </source>
</evidence>
<keyword evidence="4" id="KW-0238">DNA-binding</keyword>
<evidence type="ECO:0000256" key="3">
    <source>
        <dbReference type="ARBA" id="ARBA00023015"/>
    </source>
</evidence>
<sequence length="460" mass="50216">MSRILVVEDEPIIRGEIHRLLARHGHDVSEAGSVAEVAREGDLDAFDLVITDLRLPGALGTDLIERAGATPVLVMTSYATVKSAVEAMKMGAADYVAKPFNHDELLMLVDRLLAQGRLRRQVAALRSDVERSFPVSGMIGRSPGMQDVFARITKVAPTDATVLIRGESGTGKELVARAIHECSPRCDAPIVAVNCAAIPEGLIESELFGHEKGAFTGAAGTHTGLVEAAAGGTLFLDEIGELPAAAQARLLRALQEGEVRRVGATRTRRIDVRVIAATHRDLPQMVQAGQFRQDLYFRLRVVDILLPPLRDRGEDIDDLAQHLLEQAMRRLGKSGLSFTAPSLTAIHDYHWPGNVRELDNAIERAVILCDTGRITPELLALDEPGTFPVEGTSPSDDASREPDESAVRPGGETLEDYFRRFVLEHQDGMSETELARRLGISRKALWERRARLGIPRSRPA</sequence>
<feature type="compositionally biased region" description="Basic and acidic residues" evidence="7">
    <location>
        <begin position="397"/>
        <end position="406"/>
    </location>
</feature>
<evidence type="ECO:0000256" key="2">
    <source>
        <dbReference type="ARBA" id="ARBA00022840"/>
    </source>
</evidence>
<dbReference type="Gene3D" id="3.40.50.300">
    <property type="entry name" value="P-loop containing nucleotide triphosphate hydrolases"/>
    <property type="match status" value="1"/>
</dbReference>
<dbReference type="EMBL" id="CP089983">
    <property type="protein sequence ID" value="WXB03896.1"/>
    <property type="molecule type" value="Genomic_DNA"/>
</dbReference>
<organism evidence="10 11">
    <name type="scientific">Pendulispora rubella</name>
    <dbReference type="NCBI Taxonomy" id="2741070"/>
    <lineage>
        <taxon>Bacteria</taxon>
        <taxon>Pseudomonadati</taxon>
        <taxon>Myxococcota</taxon>
        <taxon>Myxococcia</taxon>
        <taxon>Myxococcales</taxon>
        <taxon>Sorangiineae</taxon>
        <taxon>Pendulisporaceae</taxon>
        <taxon>Pendulispora</taxon>
    </lineage>
</organism>
<evidence type="ECO:0000256" key="6">
    <source>
        <dbReference type="PROSITE-ProRule" id="PRU00169"/>
    </source>
</evidence>
<dbReference type="InterPro" id="IPR003593">
    <property type="entry name" value="AAA+_ATPase"/>
</dbReference>
<keyword evidence="5" id="KW-0804">Transcription</keyword>
<dbReference type="PROSITE" id="PS50045">
    <property type="entry name" value="SIGMA54_INTERACT_4"/>
    <property type="match status" value="1"/>
</dbReference>
<feature type="domain" description="Response regulatory" evidence="9">
    <location>
        <begin position="3"/>
        <end position="113"/>
    </location>
</feature>
<protein>
    <submittedName>
        <fullName evidence="10">Sigma-54 dependent transcriptional regulator</fullName>
    </submittedName>
</protein>
<dbReference type="InterPro" id="IPR025944">
    <property type="entry name" value="Sigma_54_int_dom_CS"/>
</dbReference>
<feature type="domain" description="Sigma-54 factor interaction" evidence="8">
    <location>
        <begin position="138"/>
        <end position="367"/>
    </location>
</feature>
<evidence type="ECO:0000256" key="5">
    <source>
        <dbReference type="ARBA" id="ARBA00023163"/>
    </source>
</evidence>
<dbReference type="PROSITE" id="PS50110">
    <property type="entry name" value="RESPONSE_REGULATORY"/>
    <property type="match status" value="1"/>
</dbReference>
<dbReference type="InterPro" id="IPR001789">
    <property type="entry name" value="Sig_transdc_resp-reg_receiver"/>
</dbReference>
<dbReference type="SMART" id="SM00382">
    <property type="entry name" value="AAA"/>
    <property type="match status" value="1"/>
</dbReference>
<dbReference type="PROSITE" id="PS00688">
    <property type="entry name" value="SIGMA54_INTERACT_3"/>
    <property type="match status" value="1"/>
</dbReference>
<dbReference type="Gene3D" id="3.40.50.2300">
    <property type="match status" value="1"/>
</dbReference>
<reference evidence="10" key="1">
    <citation type="submission" date="2021-12" db="EMBL/GenBank/DDBJ databases">
        <title>Discovery of the Pendulisporaceae a myxobacterial family with distinct sporulation behavior and unique specialized metabolism.</title>
        <authorList>
            <person name="Garcia R."/>
            <person name="Popoff A."/>
            <person name="Bader C.D."/>
            <person name="Loehr J."/>
            <person name="Walesch S."/>
            <person name="Walt C."/>
            <person name="Boldt J."/>
            <person name="Bunk B."/>
            <person name="Haeckl F.J.F.P.J."/>
            <person name="Gunesch A.P."/>
            <person name="Birkelbach J."/>
            <person name="Nuebel U."/>
            <person name="Pietschmann T."/>
            <person name="Bach T."/>
            <person name="Mueller R."/>
        </authorList>
    </citation>
    <scope>NUCLEOTIDE SEQUENCE</scope>
    <source>
        <strain evidence="10">MSr11367</strain>
    </source>
</reference>
<dbReference type="SUPFAM" id="SSF52540">
    <property type="entry name" value="P-loop containing nucleoside triphosphate hydrolases"/>
    <property type="match status" value="1"/>
</dbReference>
<evidence type="ECO:0000259" key="8">
    <source>
        <dbReference type="PROSITE" id="PS50045"/>
    </source>
</evidence>
<name>A0ABZ2L3U6_9BACT</name>
<evidence type="ECO:0000259" key="9">
    <source>
        <dbReference type="PROSITE" id="PS50110"/>
    </source>
</evidence>
<keyword evidence="3" id="KW-0805">Transcription regulation</keyword>
<dbReference type="PANTHER" id="PTHR32071:SF117">
    <property type="entry name" value="PTS-DEPENDENT DIHYDROXYACETONE KINASE OPERON REGULATORY PROTEIN-RELATED"/>
    <property type="match status" value="1"/>
</dbReference>
<keyword evidence="2" id="KW-0067">ATP-binding</keyword>
<evidence type="ECO:0000313" key="10">
    <source>
        <dbReference type="EMBL" id="WXB03896.1"/>
    </source>
</evidence>
<dbReference type="Gene3D" id="1.10.8.60">
    <property type="match status" value="1"/>
</dbReference>